<dbReference type="InterPro" id="IPR025420">
    <property type="entry name" value="DUF4143"/>
</dbReference>
<accession>A0ABP9US64</accession>
<reference evidence="3 4" key="1">
    <citation type="submission" date="2024-02" db="EMBL/GenBank/DDBJ databases">
        <title>Haloferula sargassicola NBRC 104335.</title>
        <authorList>
            <person name="Ichikawa N."/>
            <person name="Katano-Makiyama Y."/>
            <person name="Hidaka K."/>
        </authorList>
    </citation>
    <scope>NUCLEOTIDE SEQUENCE [LARGE SCALE GENOMIC DNA]</scope>
    <source>
        <strain evidence="3 4">NBRC 104335</strain>
    </source>
</reference>
<gene>
    <name evidence="3" type="ORF">Hsar01_01381</name>
</gene>
<evidence type="ECO:0000313" key="3">
    <source>
        <dbReference type="EMBL" id="GAA5482164.1"/>
    </source>
</evidence>
<feature type="domain" description="DUF4143" evidence="2">
    <location>
        <begin position="213"/>
        <end position="372"/>
    </location>
</feature>
<comment type="caution">
    <text evidence="3">The sequence shown here is derived from an EMBL/GenBank/DDBJ whole genome shotgun (WGS) entry which is preliminary data.</text>
</comment>
<feature type="domain" description="AAA" evidence="1">
    <location>
        <begin position="28"/>
        <end position="143"/>
    </location>
</feature>
<dbReference type="PANTHER" id="PTHR43566">
    <property type="entry name" value="CONSERVED PROTEIN"/>
    <property type="match status" value="1"/>
</dbReference>
<dbReference type="Pfam" id="PF13635">
    <property type="entry name" value="DUF4143"/>
    <property type="match status" value="1"/>
</dbReference>
<dbReference type="RefSeq" id="WP_353566307.1">
    <property type="nucleotide sequence ID" value="NZ_BAABRI010000006.1"/>
</dbReference>
<proteinExistence type="predicted"/>
<name>A0ABP9US64_9BACT</name>
<dbReference type="Pfam" id="PF13173">
    <property type="entry name" value="AAA_14"/>
    <property type="match status" value="1"/>
</dbReference>
<dbReference type="InterPro" id="IPR041682">
    <property type="entry name" value="AAA_14"/>
</dbReference>
<evidence type="ECO:0000259" key="2">
    <source>
        <dbReference type="Pfam" id="PF13635"/>
    </source>
</evidence>
<evidence type="ECO:0000313" key="4">
    <source>
        <dbReference type="Proteomes" id="UP001476282"/>
    </source>
</evidence>
<dbReference type="EMBL" id="BAABRI010000006">
    <property type="protein sequence ID" value="GAA5482164.1"/>
    <property type="molecule type" value="Genomic_DNA"/>
</dbReference>
<dbReference type="InterPro" id="IPR027417">
    <property type="entry name" value="P-loop_NTPase"/>
</dbReference>
<evidence type="ECO:0000259" key="1">
    <source>
        <dbReference type="Pfam" id="PF13173"/>
    </source>
</evidence>
<sequence>MDGYMAGPGTAVRARSIQWAMDEAMLDTPVVCLLGPRQCGKSTLARSQGDGRPYMTLDDDNLLTIAEKDPGGFIDQLPARVTLDEIQRVPKLLLAIKRSVDEDRRPGRFLLTGSANLLQLPDLADSLAGRMECIYLHPFAESERDGQPGQLLQRWLSGNLAKQEDFPNVLRDEGVEPASLIGRVVRGGYPELIGRTFQRARQWHRQYLRAIIDRDVHDIVRVRDGQEILRLLEILAHQSASLLNTSSLANDLRLDRQTVERYLTVLERLFLIRRLQPWHRSSAKRLVKTPKVHLVDSGLACSLTGLTAGDWNFQRDRFGHVLESFVLQQLIAQAGWTDPDLRFWHYRDKDQVEVDVVITRGKQVWGAEVKASATLQPSDGKGLKRLAALAGGDFQSGIVFYDGHHTLRLSEDPKITAVPLERFWRE</sequence>
<organism evidence="3 4">
    <name type="scientific">Haloferula sargassicola</name>
    <dbReference type="NCBI Taxonomy" id="490096"/>
    <lineage>
        <taxon>Bacteria</taxon>
        <taxon>Pseudomonadati</taxon>
        <taxon>Verrucomicrobiota</taxon>
        <taxon>Verrucomicrobiia</taxon>
        <taxon>Verrucomicrobiales</taxon>
        <taxon>Verrucomicrobiaceae</taxon>
        <taxon>Haloferula</taxon>
    </lineage>
</organism>
<dbReference type="PANTHER" id="PTHR43566:SF2">
    <property type="entry name" value="DUF4143 DOMAIN-CONTAINING PROTEIN"/>
    <property type="match status" value="1"/>
</dbReference>
<protein>
    <submittedName>
        <fullName evidence="3">Uncharacterized protein Rv2008c</fullName>
    </submittedName>
</protein>
<dbReference type="SUPFAM" id="SSF52540">
    <property type="entry name" value="P-loop containing nucleoside triphosphate hydrolases"/>
    <property type="match status" value="1"/>
</dbReference>
<keyword evidence="4" id="KW-1185">Reference proteome</keyword>
<dbReference type="Proteomes" id="UP001476282">
    <property type="component" value="Unassembled WGS sequence"/>
</dbReference>